<evidence type="ECO:0000256" key="4">
    <source>
        <dbReference type="ARBA" id="ARBA00022840"/>
    </source>
</evidence>
<evidence type="ECO:0000256" key="2">
    <source>
        <dbReference type="ARBA" id="ARBA00022694"/>
    </source>
</evidence>
<feature type="transmembrane region" description="Helical" evidence="7">
    <location>
        <begin position="27"/>
        <end position="48"/>
    </location>
</feature>
<dbReference type="EC" id="6.3.4.19" evidence="6"/>
<keyword evidence="7" id="KW-1133">Transmembrane helix</keyword>
<proteinExistence type="inferred from homology"/>
<protein>
    <recommendedName>
        <fullName evidence="6">tRNA(Ile)-lysidine synthase, chloroplastic</fullName>
        <ecNumber evidence="6">6.3.4.19</ecNumber>
    </recommendedName>
    <alternativeName>
        <fullName evidence="6">tRNA(Ile)-2-lysyl-cytidine synthase</fullName>
    </alternativeName>
    <alternativeName>
        <fullName evidence="6">tRNA(Ile)-lysidine synthetase</fullName>
    </alternativeName>
</protein>
<dbReference type="Pfam" id="PF01171">
    <property type="entry name" value="ATP_bind_3"/>
    <property type="match status" value="2"/>
</dbReference>
<evidence type="ECO:0000256" key="7">
    <source>
        <dbReference type="SAM" id="Phobius"/>
    </source>
</evidence>
<evidence type="ECO:0000259" key="8">
    <source>
        <dbReference type="Pfam" id="PF01171"/>
    </source>
</evidence>
<dbReference type="HAMAP" id="MF_01161">
    <property type="entry name" value="tRNA_Ile_lys_synt"/>
    <property type="match status" value="1"/>
</dbReference>
<comment type="function">
    <text evidence="6">Ligates lysine onto the cytidine present at position 34 of the AUA codon-specific tRNA(Ile) that contains the anticodon CAU, in an ATP-dependent manner. Cytidine is converted to lysidine, thus changing the amino acid specificity of the tRNA from methionine to isoleucine.</text>
</comment>
<accession>A0A097KLI1</accession>
<sequence length="1067" mass="126385">MSNKIINLINQTHLTITKQNVVSPTQFILITISGGQDSLCLFFILLHLKRQWKWRFGLLYCNHFWQIDSFYINSLICKLGFFFLLPAYLSLPSGNIFSEQKSRTWRYGQFGRLSNFYKYDIIFTGHTSTDKIETVLLQLLRGTGTRGLSTLEWSRPISRNKSTIPPFPSKRLPQVFFPPDARTQMDKPGTIFKNDNVSFSHNSFQIQFCNQFFLSWQINCLQSNFFYKTTNIQLILYERFKQYLFKVLAQSKNLVLLENQIFLNDKQSWSQRLSLNSHLQFELSFGGHLEQNTVTLQRVIKRGFITLPLRGEDGQNIFCRNTSWIYDTCLLLTLEKTPIFTSLEKLRSFSFKKKLFFPFLNSTRYPIFNNSNCLLGLKSLNRLSSTKVDNPGNVSTTHLNWLSSYYHNRNLIDLSLRQRQKLFQLKSNFTSLTLLAFFISLVQTNSINFSANFTRRTPFSINRRIIFRNHLGMRQASSIVDKILFFFSLTSSHRLEYSINRKFENNIVSRKDKPFSFIFNNIGLNKKPSKILIKYLKLSYWVKFKKNFAELEVSKLKKVLNLEITPFLIKSYFFLPHYQQVAIILTIYPLIAFSFWGQAFFAQTMFEDLIFSEQDNSKDKKDLKYIEQLNSDLNFLSFDKHKANKNLVLFINTNQKLKAIFFSAEYTLIKQRQRHNWGKSYFFCQESIKKENSFTETKNKVKLSKTANLVARLKSKIIVNCQHFYVKKKIKNFLYKNFLLLNSPIYQIKDHTIFLSLHTRSDLSSKINKDVPSVLPNQEGFNWYEKNTKQSFVVRPLLFITRFDLKKVCAFWHLPVYPDQTNEKLVYFRNRVRKQLLPLLRFFFNPQIDKLFLQFAEIANTEQLYLDGLTTHLQEEFQIKKTNTFELNLSVFHFLPIAIQRRLLKQFLDQYFTKQIKFFHIQILIAVLAKRKKSHSKFDEKLRYKNNFLIRENCKTEYQMFSEVLFRESLSIIFTADEKFLDNPKVINLTNKLRSEFLQHFIFVKQKNNTKAKLRRNLVNCDKKLKVRNVFSEKNKLETPQILLFAGVGACFINSHRFILLSNFLIV</sequence>
<dbReference type="EMBL" id="KM462868">
    <property type="protein sequence ID" value="AIT94037.1"/>
    <property type="molecule type" value="Genomic_DNA"/>
</dbReference>
<dbReference type="GO" id="GO:0005524">
    <property type="term" value="F:ATP binding"/>
    <property type="evidence" value="ECO:0007669"/>
    <property type="project" value="UniProtKB-UniRule"/>
</dbReference>
<feature type="transmembrane region" description="Helical" evidence="7">
    <location>
        <begin position="69"/>
        <end position="89"/>
    </location>
</feature>
<feature type="binding site" evidence="6">
    <location>
        <begin position="33"/>
        <end position="38"/>
    </location>
    <ligand>
        <name>ATP</name>
        <dbReference type="ChEBI" id="CHEBI:30616"/>
    </ligand>
</feature>
<keyword evidence="9" id="KW-0934">Plastid</keyword>
<keyword evidence="9" id="KW-0150">Chloroplast</keyword>
<dbReference type="RefSeq" id="YP_009105393.1">
    <property type="nucleotide sequence ID" value="NC_025531.1"/>
</dbReference>
<comment type="similarity">
    <text evidence="6">Belongs to the tRNA(Ile)-lysidine synthase family.</text>
</comment>
<dbReference type="GO" id="GO:0009507">
    <property type="term" value="C:chloroplast"/>
    <property type="evidence" value="ECO:0007669"/>
    <property type="project" value="UniProtKB-SubCell"/>
</dbReference>
<gene>
    <name evidence="9" type="primary">ycf62</name>
    <name evidence="6" type="synonym">tilS</name>
</gene>
<feature type="domain" description="tRNA(Ile)-lysidine/2-thiocytidine synthase N-terminal" evidence="8">
    <location>
        <begin position="780"/>
        <end position="835"/>
    </location>
</feature>
<evidence type="ECO:0000313" key="9">
    <source>
        <dbReference type="EMBL" id="AIT94037.1"/>
    </source>
</evidence>
<dbReference type="GeneID" id="22159137"/>
<comment type="subcellular location">
    <subcellularLocation>
        <location evidence="6">Plastid</location>
        <location evidence="6">Chloroplast</location>
    </subcellularLocation>
</comment>
<organism evidence="9">
    <name type="scientific">Koliella longiseta</name>
    <dbReference type="NCBI Taxonomy" id="33092"/>
    <lineage>
        <taxon>Eukaryota</taxon>
        <taxon>Viridiplantae</taxon>
        <taxon>Chlorophyta</taxon>
        <taxon>core chlorophytes</taxon>
        <taxon>Trebouxiophyceae</taxon>
        <taxon>Prasiolales</taxon>
        <taxon>Koliellaceae</taxon>
        <taxon>Koliella</taxon>
    </lineage>
</organism>
<dbReference type="PANTHER" id="PTHR43033:SF1">
    <property type="entry name" value="TRNA(ILE)-LYSIDINE SYNTHASE-RELATED"/>
    <property type="match status" value="1"/>
</dbReference>
<keyword evidence="3 6" id="KW-0547">Nucleotide-binding</keyword>
<dbReference type="InterPro" id="IPR014729">
    <property type="entry name" value="Rossmann-like_a/b/a_fold"/>
</dbReference>
<dbReference type="SUPFAM" id="SSF52402">
    <property type="entry name" value="Adenine nucleotide alpha hydrolases-like"/>
    <property type="match status" value="2"/>
</dbReference>
<dbReference type="InterPro" id="IPR012795">
    <property type="entry name" value="tRNA_Ile_lys_synt_N"/>
</dbReference>
<reference evidence="9" key="1">
    <citation type="journal article" date="2014" name="BMC Evol. Biol.">
        <title>Chloroplast phylogenomic analysis resolves deep-level relationships within the green algal class Trebouxiophyceae.</title>
        <authorList>
            <person name="Lemieux C."/>
            <person name="Otis C."/>
            <person name="Turmel M."/>
        </authorList>
    </citation>
    <scope>NUCLEOTIDE SEQUENCE</scope>
</reference>
<keyword evidence="1 6" id="KW-0436">Ligase</keyword>
<keyword evidence="2 6" id="KW-0819">tRNA processing</keyword>
<evidence type="ECO:0000256" key="1">
    <source>
        <dbReference type="ARBA" id="ARBA00022598"/>
    </source>
</evidence>
<dbReference type="Gene3D" id="1.20.59.20">
    <property type="match status" value="1"/>
</dbReference>
<feature type="domain" description="tRNA(Ile)-lysidine/2-thiocytidine synthase N-terminal" evidence="8">
    <location>
        <begin position="28"/>
        <end position="159"/>
    </location>
</feature>
<keyword evidence="7" id="KW-0472">Membrane</keyword>
<dbReference type="SUPFAM" id="SSF82829">
    <property type="entry name" value="MesJ substrate recognition domain-like"/>
    <property type="match status" value="1"/>
</dbReference>
<geneLocation type="chloroplast" evidence="9"/>
<evidence type="ECO:0000256" key="3">
    <source>
        <dbReference type="ARBA" id="ARBA00022741"/>
    </source>
</evidence>
<evidence type="ECO:0000256" key="6">
    <source>
        <dbReference type="HAMAP-Rule" id="MF_01161"/>
    </source>
</evidence>
<dbReference type="Gene3D" id="3.40.50.620">
    <property type="entry name" value="HUPs"/>
    <property type="match status" value="2"/>
</dbReference>
<dbReference type="PANTHER" id="PTHR43033">
    <property type="entry name" value="TRNA(ILE)-LYSIDINE SYNTHASE-RELATED"/>
    <property type="match status" value="1"/>
</dbReference>
<comment type="domain">
    <text evidence="6">The N-terminal region contains the highly conserved SGGXDS motif, predicted to be a P-loop motif involved in ATP binding.</text>
</comment>
<evidence type="ECO:0000256" key="5">
    <source>
        <dbReference type="ARBA" id="ARBA00048539"/>
    </source>
</evidence>
<keyword evidence="4 6" id="KW-0067">ATP-binding</keyword>
<comment type="catalytic activity">
    <reaction evidence="5 6">
        <text>cytidine(34) in tRNA(Ile2) + L-lysine + ATP = lysidine(34) in tRNA(Ile2) + AMP + diphosphate + H(+)</text>
        <dbReference type="Rhea" id="RHEA:43744"/>
        <dbReference type="Rhea" id="RHEA-COMP:10625"/>
        <dbReference type="Rhea" id="RHEA-COMP:10670"/>
        <dbReference type="ChEBI" id="CHEBI:15378"/>
        <dbReference type="ChEBI" id="CHEBI:30616"/>
        <dbReference type="ChEBI" id="CHEBI:32551"/>
        <dbReference type="ChEBI" id="CHEBI:33019"/>
        <dbReference type="ChEBI" id="CHEBI:82748"/>
        <dbReference type="ChEBI" id="CHEBI:83665"/>
        <dbReference type="ChEBI" id="CHEBI:456215"/>
        <dbReference type="EC" id="6.3.4.19"/>
    </reaction>
</comment>
<dbReference type="GO" id="GO:0006400">
    <property type="term" value="P:tRNA modification"/>
    <property type="evidence" value="ECO:0007669"/>
    <property type="project" value="UniProtKB-UniRule"/>
</dbReference>
<dbReference type="InterPro" id="IPR011063">
    <property type="entry name" value="TilS/TtcA_N"/>
</dbReference>
<dbReference type="GO" id="GO:0032267">
    <property type="term" value="F:tRNA(Ile)-lysidine synthase activity"/>
    <property type="evidence" value="ECO:0007669"/>
    <property type="project" value="UniProtKB-EC"/>
</dbReference>
<name>A0A097KLI1_9CHLO</name>
<dbReference type="InterPro" id="IPR012094">
    <property type="entry name" value="tRNA_Ile_lys_synt"/>
</dbReference>
<keyword evidence="7" id="KW-0812">Transmembrane</keyword>
<dbReference type="CDD" id="cd01992">
    <property type="entry name" value="TilS_N"/>
    <property type="match status" value="1"/>
</dbReference>
<dbReference type="AlphaFoldDB" id="A0A097KLI1"/>